<organism evidence="1 2">
    <name type="scientific">Atribacter laminatus</name>
    <dbReference type="NCBI Taxonomy" id="2847778"/>
    <lineage>
        <taxon>Bacteria</taxon>
        <taxon>Pseudomonadati</taxon>
        <taxon>Atribacterota</taxon>
        <taxon>Atribacteria</taxon>
        <taxon>Atribacterales</taxon>
        <taxon>Atribacteraceae</taxon>
        <taxon>Atribacter</taxon>
    </lineage>
</organism>
<dbReference type="EMBL" id="CP065383">
    <property type="protein sequence ID" value="QPM68862.1"/>
    <property type="molecule type" value="Genomic_DNA"/>
</dbReference>
<evidence type="ECO:0000313" key="2">
    <source>
        <dbReference type="Proteomes" id="UP000594463"/>
    </source>
</evidence>
<keyword evidence="2" id="KW-1185">Reference proteome</keyword>
<accession>A0A7T1AMY5</accession>
<name>A0A7T1AMY5_ATRLM</name>
<protein>
    <submittedName>
        <fullName evidence="1">Uncharacterized protein</fullName>
    </submittedName>
</protein>
<dbReference type="Proteomes" id="UP000594463">
    <property type="component" value="Chromosome"/>
</dbReference>
<gene>
    <name evidence="1" type="ORF">RT761_02089</name>
</gene>
<proteinExistence type="predicted"/>
<sequence length="506" mass="60829">MDEKEFTPEELIKGWNLVSRRMEDNLTRLREFHPSEGINQWTYRESLFIQLLSEDDRYKFTDIKDENSWFMEYQPQPGPNHINVVLLMGYDMYFYFIFSGLLTFPKVDDMIFSKTFHMGHYEVEQEDKYINTRLFFWQTACLRYMIKNRVYQDVLEVMLNAGKNREEAIKRIPWMLEESRKGNLPRIDDIKTQCKLLEIDIKKFKRLREDKKLITKTKTDLRKIHPHPSPIIFVEEASQEEIITQMCIWALRQGQEENELLKTYIFKYLIKFLQKHMNIKKEDIESYAWDTYEALMKNWKAPLSKGSFRIYLKNTIRGLKLNEVKKRSDLVVEGDKLEILFESKKNDKLGNKGNKLINYFTFPLTIREAAKLFYYYENLYAQDVENFSLDVLIRWIYRQIVNGKIINVGQSYEQITQEGFIQTINQYLIDKEGYETLKYLWKTEGCVARSLRSRIINSKAEEMGWTIRYTRKWIYKQIEINQPVQVDGIAELQVRELFKNYVSPLN</sequence>
<dbReference type="RefSeq" id="WP_218111353.1">
    <property type="nucleotide sequence ID" value="NZ_CP065383.1"/>
</dbReference>
<dbReference type="AlphaFoldDB" id="A0A7T1AMY5"/>
<evidence type="ECO:0000313" key="1">
    <source>
        <dbReference type="EMBL" id="QPM68862.1"/>
    </source>
</evidence>
<dbReference type="KEGG" id="alam:RT761_02089"/>
<reference evidence="1 2" key="1">
    <citation type="journal article" date="2021" name="Nat. Commun.">
        <title>Isolation of a member of the candidate phylum Atribacteria reveals a unique cell membrane structure.</title>
        <authorList>
            <person name="Taiki K."/>
            <person name="Nobu M.K."/>
            <person name="Kusada H."/>
            <person name="Meng X.-Y."/>
            <person name="Hosoki N."/>
            <person name="Uematsu K."/>
            <person name="Yoshioka H."/>
            <person name="Kamagata Y."/>
            <person name="Tamaki H."/>
        </authorList>
    </citation>
    <scope>NUCLEOTIDE SEQUENCE [LARGE SCALE GENOMIC DNA]</scope>
    <source>
        <strain evidence="1 2">RT761</strain>
    </source>
</reference>